<dbReference type="InterPro" id="IPR045864">
    <property type="entry name" value="aa-tRNA-synth_II/BPL/LPL"/>
</dbReference>
<dbReference type="AlphaFoldDB" id="A0A382RRJ7"/>
<proteinExistence type="predicted"/>
<feature type="non-terminal residue" evidence="1">
    <location>
        <position position="1"/>
    </location>
</feature>
<evidence type="ECO:0000313" key="1">
    <source>
        <dbReference type="EMBL" id="SVC99912.1"/>
    </source>
</evidence>
<accession>A0A382RRJ7</accession>
<protein>
    <recommendedName>
        <fullName evidence="2">Class II Histidinyl-tRNA synthetase (HisRS)-like catalytic core domain-containing protein</fullName>
    </recommendedName>
</protein>
<sequence length="32" mass="3465">QGGRYDNLLSNLGSKRKIQAVGAAINLNSYEN</sequence>
<reference evidence="1" key="1">
    <citation type="submission" date="2018-05" db="EMBL/GenBank/DDBJ databases">
        <authorList>
            <person name="Lanie J.A."/>
            <person name="Ng W.-L."/>
            <person name="Kazmierczak K.M."/>
            <person name="Andrzejewski T.M."/>
            <person name="Davidsen T.M."/>
            <person name="Wayne K.J."/>
            <person name="Tettelin H."/>
            <person name="Glass J.I."/>
            <person name="Rusch D."/>
            <person name="Podicherti R."/>
            <person name="Tsui H.-C.T."/>
            <person name="Winkler M.E."/>
        </authorList>
    </citation>
    <scope>NUCLEOTIDE SEQUENCE</scope>
</reference>
<dbReference type="EMBL" id="UINC01123435">
    <property type="protein sequence ID" value="SVC99912.1"/>
    <property type="molecule type" value="Genomic_DNA"/>
</dbReference>
<organism evidence="1">
    <name type="scientific">marine metagenome</name>
    <dbReference type="NCBI Taxonomy" id="408172"/>
    <lineage>
        <taxon>unclassified sequences</taxon>
        <taxon>metagenomes</taxon>
        <taxon>ecological metagenomes</taxon>
    </lineage>
</organism>
<gene>
    <name evidence="1" type="ORF">METZ01_LOCUS352766</name>
</gene>
<evidence type="ECO:0008006" key="2">
    <source>
        <dbReference type="Google" id="ProtNLM"/>
    </source>
</evidence>
<name>A0A382RRJ7_9ZZZZ</name>
<dbReference type="Gene3D" id="3.30.930.10">
    <property type="entry name" value="Bira Bifunctional Protein, Domain 2"/>
    <property type="match status" value="1"/>
</dbReference>